<evidence type="ECO:0000256" key="2">
    <source>
        <dbReference type="ARBA" id="ARBA00008066"/>
    </source>
</evidence>
<evidence type="ECO:0000259" key="9">
    <source>
        <dbReference type="Pfam" id="PF01490"/>
    </source>
</evidence>
<gene>
    <name evidence="10" type="ORF">CTEN210_12776</name>
</gene>
<feature type="transmembrane region" description="Helical" evidence="8">
    <location>
        <begin position="273"/>
        <end position="291"/>
    </location>
</feature>
<feature type="transmembrane region" description="Helical" evidence="8">
    <location>
        <begin position="101"/>
        <end position="122"/>
    </location>
</feature>
<dbReference type="GO" id="GO:0015179">
    <property type="term" value="F:L-amino acid transmembrane transporter activity"/>
    <property type="evidence" value="ECO:0007669"/>
    <property type="project" value="TreeGrafter"/>
</dbReference>
<dbReference type="AlphaFoldDB" id="A0AAD3HAE7"/>
<feature type="transmembrane region" description="Helical" evidence="8">
    <location>
        <begin position="230"/>
        <end position="248"/>
    </location>
</feature>
<dbReference type="Proteomes" id="UP001054902">
    <property type="component" value="Unassembled WGS sequence"/>
</dbReference>
<dbReference type="PANTHER" id="PTHR22950:SF458">
    <property type="entry name" value="SODIUM-COUPLED NEUTRAL AMINO ACID TRANSPORTER 11-RELATED"/>
    <property type="match status" value="1"/>
</dbReference>
<keyword evidence="5" id="KW-0029">Amino-acid transport</keyword>
<evidence type="ECO:0000256" key="6">
    <source>
        <dbReference type="ARBA" id="ARBA00022989"/>
    </source>
</evidence>
<feature type="transmembrane region" description="Helical" evidence="8">
    <location>
        <begin position="351"/>
        <end position="370"/>
    </location>
</feature>
<keyword evidence="4 8" id="KW-0812">Transmembrane</keyword>
<dbReference type="PANTHER" id="PTHR22950">
    <property type="entry name" value="AMINO ACID TRANSPORTER"/>
    <property type="match status" value="1"/>
</dbReference>
<dbReference type="InterPro" id="IPR013057">
    <property type="entry name" value="AA_transpt_TM"/>
</dbReference>
<dbReference type="EMBL" id="BLLK01000051">
    <property type="protein sequence ID" value="GFH56300.1"/>
    <property type="molecule type" value="Genomic_DNA"/>
</dbReference>
<keyword evidence="11" id="KW-1185">Reference proteome</keyword>
<reference evidence="10 11" key="1">
    <citation type="journal article" date="2021" name="Sci. Rep.">
        <title>The genome of the diatom Chaetoceros tenuissimus carries an ancient integrated fragment of an extant virus.</title>
        <authorList>
            <person name="Hongo Y."/>
            <person name="Kimura K."/>
            <person name="Takaki Y."/>
            <person name="Yoshida Y."/>
            <person name="Baba S."/>
            <person name="Kobayashi G."/>
            <person name="Nagasaki K."/>
            <person name="Hano T."/>
            <person name="Tomaru Y."/>
        </authorList>
    </citation>
    <scope>NUCLEOTIDE SEQUENCE [LARGE SCALE GENOMIC DNA]</scope>
    <source>
        <strain evidence="10 11">NIES-3715</strain>
    </source>
</reference>
<dbReference type="Pfam" id="PF01490">
    <property type="entry name" value="Aa_trans"/>
    <property type="match status" value="1"/>
</dbReference>
<feature type="transmembrane region" description="Helical" evidence="8">
    <location>
        <begin position="611"/>
        <end position="633"/>
    </location>
</feature>
<feature type="transmembrane region" description="Helical" evidence="8">
    <location>
        <begin position="76"/>
        <end position="95"/>
    </location>
</feature>
<feature type="transmembrane region" description="Helical" evidence="8">
    <location>
        <begin position="577"/>
        <end position="599"/>
    </location>
</feature>
<evidence type="ECO:0000313" key="11">
    <source>
        <dbReference type="Proteomes" id="UP001054902"/>
    </source>
</evidence>
<keyword evidence="3" id="KW-0813">Transport</keyword>
<evidence type="ECO:0000256" key="5">
    <source>
        <dbReference type="ARBA" id="ARBA00022970"/>
    </source>
</evidence>
<comment type="similarity">
    <text evidence="2">Belongs to the amino acid/polyamine transporter 2 family.</text>
</comment>
<keyword evidence="7 8" id="KW-0472">Membrane</keyword>
<comment type="subcellular location">
    <subcellularLocation>
        <location evidence="1">Membrane</location>
        <topology evidence="1">Multi-pass membrane protein</topology>
    </subcellularLocation>
</comment>
<evidence type="ECO:0000256" key="8">
    <source>
        <dbReference type="SAM" id="Phobius"/>
    </source>
</evidence>
<feature type="transmembrane region" description="Helical" evidence="8">
    <location>
        <begin position="550"/>
        <end position="571"/>
    </location>
</feature>
<protein>
    <recommendedName>
        <fullName evidence="9">Amino acid transporter transmembrane domain-containing protein</fullName>
    </recommendedName>
</protein>
<feature type="transmembrane region" description="Helical" evidence="8">
    <location>
        <begin position="147"/>
        <end position="167"/>
    </location>
</feature>
<dbReference type="GO" id="GO:0016020">
    <property type="term" value="C:membrane"/>
    <property type="evidence" value="ECO:0007669"/>
    <property type="project" value="UniProtKB-SubCell"/>
</dbReference>
<evidence type="ECO:0000256" key="1">
    <source>
        <dbReference type="ARBA" id="ARBA00004141"/>
    </source>
</evidence>
<feature type="transmembrane region" description="Helical" evidence="8">
    <location>
        <begin position="312"/>
        <end position="331"/>
    </location>
</feature>
<proteinExistence type="inferred from homology"/>
<organism evidence="10 11">
    <name type="scientific">Chaetoceros tenuissimus</name>
    <dbReference type="NCBI Taxonomy" id="426638"/>
    <lineage>
        <taxon>Eukaryota</taxon>
        <taxon>Sar</taxon>
        <taxon>Stramenopiles</taxon>
        <taxon>Ochrophyta</taxon>
        <taxon>Bacillariophyta</taxon>
        <taxon>Coscinodiscophyceae</taxon>
        <taxon>Chaetocerotophycidae</taxon>
        <taxon>Chaetocerotales</taxon>
        <taxon>Chaetocerotaceae</taxon>
        <taxon>Chaetoceros</taxon>
    </lineage>
</organism>
<feature type="domain" description="Amino acid transporter transmembrane" evidence="9">
    <location>
        <begin position="71"/>
        <end position="377"/>
    </location>
</feature>
<feature type="transmembrane region" description="Helical" evidence="8">
    <location>
        <begin position="200"/>
        <end position="218"/>
    </location>
</feature>
<evidence type="ECO:0000256" key="7">
    <source>
        <dbReference type="ARBA" id="ARBA00023136"/>
    </source>
</evidence>
<sequence length="639" mass="70488">MSPHPDSRNASLSRNNSVTSQTMAIMQSSLSFKSLLSRQSTFWPSNQELLQKHPSFEFLNPSPDSELRIATPVSSIFNLVATVCGGGVLTLPIAFAKAGIIPATIMMILSAGITDFAMYILCSCARRTGGKSYGDVTRIAFGAKAEVSVTILLFVFLYFVIVAYMVLVKDIWTPLVLHLLPSVKELVRQYFNLDADASPLPSELFLVGFIIVSLPLLLQKNLHALRHTCYVGFTSLILLIVAIVRRAYQLNFLDDVGIFERKVKWYSTDVHDIIYAFPIISLSFFSIYNVLSVHSALVNPTRERVKLVLDGTIGICLVLFYIVGLCGYLYAYDETKDNILLNFPLEYKIVLIGRLGYGFTLMFGLPLVFLPCREALLSIPSLIHDWYHGVEKIIDCPPTPMSMASVKSRKTGITREGHFVVNGVDFDEERPLLKRNLSIIPLEEALASGTLMPMNQMVAGDFAYGSVSTPVVPSVLPPMPLLQGQGGSTRSLLGPKILSSGISMRETEFKPPVASITAEIKSMDNNKDLEHNDSDDDLTNDEEDVVHTPLWLHVLSTLIILGLAYICAVAVPGVGLVWSICGSSMSLIIGFFIPAACYLKIRIRKRTNPRSIGAWSMAIFSIFASVVCTSQIVSTMFEK</sequence>
<evidence type="ECO:0000256" key="3">
    <source>
        <dbReference type="ARBA" id="ARBA00022448"/>
    </source>
</evidence>
<evidence type="ECO:0000256" key="4">
    <source>
        <dbReference type="ARBA" id="ARBA00022692"/>
    </source>
</evidence>
<evidence type="ECO:0000313" key="10">
    <source>
        <dbReference type="EMBL" id="GFH56300.1"/>
    </source>
</evidence>
<comment type="caution">
    <text evidence="10">The sequence shown here is derived from an EMBL/GenBank/DDBJ whole genome shotgun (WGS) entry which is preliminary data.</text>
</comment>
<accession>A0AAD3HAE7</accession>
<name>A0AAD3HAE7_9STRA</name>
<keyword evidence="6 8" id="KW-1133">Transmembrane helix</keyword>